<dbReference type="Proteomes" id="UP000229497">
    <property type="component" value="Unassembled WGS sequence"/>
</dbReference>
<dbReference type="PANTHER" id="PTHR33169:SF14">
    <property type="entry name" value="TRANSCRIPTIONAL REGULATOR RV3488"/>
    <property type="match status" value="1"/>
</dbReference>
<organism evidence="2 3">
    <name type="scientific">Candidatus Roizmanbacteria bacterium CG11_big_fil_rev_8_21_14_0_20_37_16</name>
    <dbReference type="NCBI Taxonomy" id="1974857"/>
    <lineage>
        <taxon>Bacteria</taxon>
        <taxon>Candidatus Roizmaniibacteriota</taxon>
    </lineage>
</organism>
<protein>
    <submittedName>
        <fullName evidence="2">PadR family transcriptional regulator</fullName>
    </submittedName>
</protein>
<dbReference type="PANTHER" id="PTHR33169">
    <property type="entry name" value="PADR-FAMILY TRANSCRIPTIONAL REGULATOR"/>
    <property type="match status" value="1"/>
</dbReference>
<evidence type="ECO:0000313" key="3">
    <source>
        <dbReference type="Proteomes" id="UP000229497"/>
    </source>
</evidence>
<dbReference type="EMBL" id="PCVK01000013">
    <property type="protein sequence ID" value="PIQ71983.1"/>
    <property type="molecule type" value="Genomic_DNA"/>
</dbReference>
<evidence type="ECO:0000259" key="1">
    <source>
        <dbReference type="Pfam" id="PF03551"/>
    </source>
</evidence>
<evidence type="ECO:0000313" key="2">
    <source>
        <dbReference type="EMBL" id="PIQ71983.1"/>
    </source>
</evidence>
<dbReference type="InterPro" id="IPR005149">
    <property type="entry name" value="Tscrpt_reg_PadR_N"/>
</dbReference>
<dbReference type="InterPro" id="IPR036390">
    <property type="entry name" value="WH_DNA-bd_sf"/>
</dbReference>
<dbReference type="Gene3D" id="1.10.10.10">
    <property type="entry name" value="Winged helix-like DNA-binding domain superfamily/Winged helix DNA-binding domain"/>
    <property type="match status" value="1"/>
</dbReference>
<feature type="domain" description="Transcription regulator PadR N-terminal" evidence="1">
    <location>
        <begin position="19"/>
        <end position="89"/>
    </location>
</feature>
<name>A0A2H0KN66_9BACT</name>
<dbReference type="Pfam" id="PF03551">
    <property type="entry name" value="PadR"/>
    <property type="match status" value="1"/>
</dbReference>
<comment type="caution">
    <text evidence="2">The sequence shown here is derived from an EMBL/GenBank/DDBJ whole genome shotgun (WGS) entry which is preliminary data.</text>
</comment>
<gene>
    <name evidence="2" type="ORF">COV87_00350</name>
</gene>
<dbReference type="AlphaFoldDB" id="A0A2H0KN66"/>
<dbReference type="InterPro" id="IPR052509">
    <property type="entry name" value="Metal_resp_DNA-bind_regulator"/>
</dbReference>
<dbReference type="SUPFAM" id="SSF46785">
    <property type="entry name" value="Winged helix' DNA-binding domain"/>
    <property type="match status" value="1"/>
</dbReference>
<dbReference type="InterPro" id="IPR036388">
    <property type="entry name" value="WH-like_DNA-bd_sf"/>
</dbReference>
<accession>A0A2H0KN66</accession>
<reference evidence="2 3" key="1">
    <citation type="submission" date="2017-09" db="EMBL/GenBank/DDBJ databases">
        <title>Depth-based differentiation of microbial function through sediment-hosted aquifers and enrichment of novel symbionts in the deep terrestrial subsurface.</title>
        <authorList>
            <person name="Probst A.J."/>
            <person name="Ladd B."/>
            <person name="Jarett J.K."/>
            <person name="Geller-Mcgrath D.E."/>
            <person name="Sieber C.M."/>
            <person name="Emerson J.B."/>
            <person name="Anantharaman K."/>
            <person name="Thomas B.C."/>
            <person name="Malmstrom R."/>
            <person name="Stieglmeier M."/>
            <person name="Klingl A."/>
            <person name="Woyke T."/>
            <person name="Ryan C.M."/>
            <person name="Banfield J.F."/>
        </authorList>
    </citation>
    <scope>NUCLEOTIDE SEQUENCE [LARGE SCALE GENOMIC DNA]</scope>
    <source>
        <strain evidence="2">CG11_big_fil_rev_8_21_14_0_20_37_16</strain>
    </source>
</reference>
<sequence length="113" mass="13104">MRNNCSHTVLENFFEPCSLYLLMKGSSYGYDIQKQLKENCTCDVNIGNLYRCLARLQKQGYITRKGTKSEIGPKRYSYTITEEGKVYLASWIEALKNQKEVISSLIKNYKKIT</sequence>
<proteinExistence type="predicted"/>